<protein>
    <submittedName>
        <fullName evidence="2">Receptor expression-enhancing protein 3</fullName>
    </submittedName>
</protein>
<keyword evidence="2" id="KW-0675">Receptor</keyword>
<evidence type="ECO:0000313" key="2">
    <source>
        <dbReference type="EMBL" id="KAF6729373.1"/>
    </source>
</evidence>
<proteinExistence type="predicted"/>
<organism evidence="2 3">
    <name type="scientific">Oryzias melastigma</name>
    <name type="common">Marine medaka</name>
    <dbReference type="NCBI Taxonomy" id="30732"/>
    <lineage>
        <taxon>Eukaryota</taxon>
        <taxon>Metazoa</taxon>
        <taxon>Chordata</taxon>
        <taxon>Craniata</taxon>
        <taxon>Vertebrata</taxon>
        <taxon>Euteleostomi</taxon>
        <taxon>Actinopterygii</taxon>
        <taxon>Neopterygii</taxon>
        <taxon>Teleostei</taxon>
        <taxon>Neoteleostei</taxon>
        <taxon>Acanthomorphata</taxon>
        <taxon>Ovalentaria</taxon>
        <taxon>Atherinomorphae</taxon>
        <taxon>Beloniformes</taxon>
        <taxon>Adrianichthyidae</taxon>
        <taxon>Oryziinae</taxon>
        <taxon>Oryzias</taxon>
    </lineage>
</organism>
<reference evidence="2" key="1">
    <citation type="journal article" name="BMC Genomics">
        <title>Long-read sequencing and de novo genome assembly of marine medaka (Oryzias melastigma).</title>
        <authorList>
            <person name="Liang P."/>
            <person name="Saqib H.S.A."/>
            <person name="Ni X."/>
            <person name="Shen Y."/>
        </authorList>
    </citation>
    <scope>NUCLEOTIDE SEQUENCE</scope>
    <source>
        <strain evidence="2">Bigg-433</strain>
    </source>
</reference>
<comment type="caution">
    <text evidence="2">The sequence shown here is derived from an EMBL/GenBank/DDBJ whole genome shotgun (WGS) entry which is preliminary data.</text>
</comment>
<evidence type="ECO:0000313" key="3">
    <source>
        <dbReference type="Proteomes" id="UP000646548"/>
    </source>
</evidence>
<evidence type="ECO:0000256" key="1">
    <source>
        <dbReference type="SAM" id="MobiDB-lite"/>
    </source>
</evidence>
<sequence>MPVECQTHTLALFHCLTLTQTKYRVTVKEKPKINVWQSAGDRASMIKRRDLTKRPEPTFSEDEAVSQKGLRRSQSVKMTRSRARKDARYGSLKIKGKKRPALSSVNYGMARDTPS</sequence>
<dbReference type="Proteomes" id="UP000646548">
    <property type="component" value="Unassembled WGS sequence"/>
</dbReference>
<dbReference type="AlphaFoldDB" id="A0A834CCH7"/>
<gene>
    <name evidence="2" type="ORF">FQA47_000632</name>
</gene>
<accession>A0A834CCH7</accession>
<feature type="region of interest" description="Disordered" evidence="1">
    <location>
        <begin position="49"/>
        <end position="115"/>
    </location>
</feature>
<name>A0A834CCH7_ORYME</name>
<dbReference type="EMBL" id="WKFB01000256">
    <property type="protein sequence ID" value="KAF6729373.1"/>
    <property type="molecule type" value="Genomic_DNA"/>
</dbReference>